<dbReference type="Pfam" id="PF13855">
    <property type="entry name" value="LRR_8"/>
    <property type="match status" value="3"/>
</dbReference>
<feature type="domain" description="Disease resistance R13L4/SHOC-2-like LRR" evidence="4">
    <location>
        <begin position="367"/>
        <end position="425"/>
    </location>
</feature>
<dbReference type="InterPro" id="IPR003591">
    <property type="entry name" value="Leu-rich_rpt_typical-subtyp"/>
</dbReference>
<keyword evidence="1" id="KW-0433">Leucine-rich repeat</keyword>
<organism evidence="5 6">
    <name type="scientific">Drosophila virilis</name>
    <name type="common">Fruit fly</name>
    <dbReference type="NCBI Taxonomy" id="7244"/>
    <lineage>
        <taxon>Eukaryota</taxon>
        <taxon>Metazoa</taxon>
        <taxon>Ecdysozoa</taxon>
        <taxon>Arthropoda</taxon>
        <taxon>Hexapoda</taxon>
        <taxon>Insecta</taxon>
        <taxon>Pterygota</taxon>
        <taxon>Neoptera</taxon>
        <taxon>Endopterygota</taxon>
        <taxon>Diptera</taxon>
        <taxon>Brachycera</taxon>
        <taxon>Muscomorpha</taxon>
        <taxon>Ephydroidea</taxon>
        <taxon>Drosophilidae</taxon>
        <taxon>Drosophila</taxon>
    </lineage>
</organism>
<evidence type="ECO:0000313" key="5">
    <source>
        <dbReference type="EMBL" id="KRF78316.1"/>
    </source>
</evidence>
<sequence length="694" mass="77927">MDSHMMINDEFNSNFLNPVSCGNCDSSTDCRGDTNLDAVHSNDCYAQYDCPCEMTERQNFGGSYAAGSRIPRGAARPRQGPSPRNNYSFQPVFHERTNMEDDALLSDNLWKLARKTGTLNMTNKGMSRVPERIYDINEPDEDSKKANLVQLSISEEDAWWNQVPLENLDLSSNALSHISPKIENLLTLTVLQLHDNALVALPPEIGKLEKLVRLNLGHNKLSELPIELFSLPELRHLNISHNEFIELNPDISNLHMLEFLDAGNNNINSLPGGIGFLVRLTALLLANNHIKELPPDIVYMRSLQKLDLMKNDLIGLPEDMGLLRKLQCLYIQHNDIKELPDFEGNEALNELHASNNFIERVPKDLCANLPHLKILDLRDNKITQLPDEVCLLRNLNRLDVSNNSISVLPVTLASLAHLISLQVDGNPIKTIRRDILQCGTARILKTLQDRAQAKGREDGGAEDVACSSRSAASSQQQQQLPPNMTDKYKLRHTRTLAVNLENLTDVPTHVFELASAEKVHVVDFARNQLSAFPPGLQRMSNLVTELVLAHNVIASVPTFISQFTRITFLNLSNNVIKDLPPEFGLLNTLRELNIANNRFEYLPKGLYELQGLEILVASDNHIKALNVAGLESLPRLNTLDLRNNDIEYVPPILGNLTNITHLELVGNPFRQPRHQILMKGTDAIMSYLRDRIPT</sequence>
<name>A0A0Q9VZN2_DROVI</name>
<dbReference type="FunFam" id="3.80.10.10:FF:000193">
    <property type="entry name" value="Leucine-rich repeat-containing protein 40"/>
    <property type="match status" value="1"/>
</dbReference>
<evidence type="ECO:0000256" key="2">
    <source>
        <dbReference type="ARBA" id="ARBA00022737"/>
    </source>
</evidence>
<accession>A0A0Q9VZN2</accession>
<dbReference type="FunFam" id="3.80.10.10:FF:000116">
    <property type="entry name" value="Leucine-rich repeat-containing protein 40"/>
    <property type="match status" value="1"/>
</dbReference>
<dbReference type="FunFam" id="3.80.10.10:FF:000923">
    <property type="entry name" value="Flyers-cup, isoform F"/>
    <property type="match status" value="1"/>
</dbReference>
<proteinExistence type="predicted"/>
<dbReference type="OrthoDB" id="660555at2759"/>
<dbReference type="SMART" id="SM00364">
    <property type="entry name" value="LRR_BAC"/>
    <property type="match status" value="9"/>
</dbReference>
<dbReference type="PROSITE" id="PS51450">
    <property type="entry name" value="LRR"/>
    <property type="match status" value="6"/>
</dbReference>
<reference evidence="5 6" key="1">
    <citation type="journal article" date="2007" name="Nature">
        <title>Evolution of genes and genomes on the Drosophila phylogeny.</title>
        <authorList>
            <consortium name="Drosophila 12 Genomes Consortium"/>
            <person name="Clark A.G."/>
            <person name="Eisen M.B."/>
            <person name="Smith D.R."/>
            <person name="Bergman C.M."/>
            <person name="Oliver B."/>
            <person name="Markow T.A."/>
            <person name="Kaufman T.C."/>
            <person name="Kellis M."/>
            <person name="Gelbart W."/>
            <person name="Iyer V.N."/>
            <person name="Pollard D.A."/>
            <person name="Sackton T.B."/>
            <person name="Larracuente A.M."/>
            <person name="Singh N.D."/>
            <person name="Abad J.P."/>
            <person name="Abt D.N."/>
            <person name="Adryan B."/>
            <person name="Aguade M."/>
            <person name="Akashi H."/>
            <person name="Anderson W.W."/>
            <person name="Aquadro C.F."/>
            <person name="Ardell D.H."/>
            <person name="Arguello R."/>
            <person name="Artieri C.G."/>
            <person name="Barbash D.A."/>
            <person name="Barker D."/>
            <person name="Barsanti P."/>
            <person name="Batterham P."/>
            <person name="Batzoglou S."/>
            <person name="Begun D."/>
            <person name="Bhutkar A."/>
            <person name="Blanco E."/>
            <person name="Bosak S.A."/>
            <person name="Bradley R.K."/>
            <person name="Brand A.D."/>
            <person name="Brent M.R."/>
            <person name="Brooks A.N."/>
            <person name="Brown R.H."/>
            <person name="Butlin R.K."/>
            <person name="Caggese C."/>
            <person name="Calvi B.R."/>
            <person name="Bernardo de Carvalho A."/>
            <person name="Caspi A."/>
            <person name="Castrezana S."/>
            <person name="Celniker S.E."/>
            <person name="Chang J.L."/>
            <person name="Chapple C."/>
            <person name="Chatterji S."/>
            <person name="Chinwalla A."/>
            <person name="Civetta A."/>
            <person name="Clifton S.W."/>
            <person name="Comeron J.M."/>
            <person name="Costello J.C."/>
            <person name="Coyne J.A."/>
            <person name="Daub J."/>
            <person name="David R.G."/>
            <person name="Delcher A.L."/>
            <person name="Delehaunty K."/>
            <person name="Do C.B."/>
            <person name="Ebling H."/>
            <person name="Edwards K."/>
            <person name="Eickbush T."/>
            <person name="Evans J.D."/>
            <person name="Filipski A."/>
            <person name="Findeiss S."/>
            <person name="Freyhult E."/>
            <person name="Fulton L."/>
            <person name="Fulton R."/>
            <person name="Garcia A.C."/>
            <person name="Gardiner A."/>
            <person name="Garfield D.A."/>
            <person name="Garvin B.E."/>
            <person name="Gibson G."/>
            <person name="Gilbert D."/>
            <person name="Gnerre S."/>
            <person name="Godfrey J."/>
            <person name="Good R."/>
            <person name="Gotea V."/>
            <person name="Gravely B."/>
            <person name="Greenberg A.J."/>
            <person name="Griffiths-Jones S."/>
            <person name="Gross S."/>
            <person name="Guigo R."/>
            <person name="Gustafson E.A."/>
            <person name="Haerty W."/>
            <person name="Hahn M.W."/>
            <person name="Halligan D.L."/>
            <person name="Halpern A.L."/>
            <person name="Halter G.M."/>
            <person name="Han M.V."/>
            <person name="Heger A."/>
            <person name="Hillier L."/>
            <person name="Hinrichs A.S."/>
            <person name="Holmes I."/>
            <person name="Hoskins R.A."/>
            <person name="Hubisz M.J."/>
            <person name="Hultmark D."/>
            <person name="Huntley M.A."/>
            <person name="Jaffe D.B."/>
            <person name="Jagadeeshan S."/>
            <person name="Jeck W.R."/>
            <person name="Johnson J."/>
            <person name="Jones C.D."/>
            <person name="Jordan W.C."/>
            <person name="Karpen G.H."/>
            <person name="Kataoka E."/>
            <person name="Keightley P.D."/>
            <person name="Kheradpour P."/>
            <person name="Kirkness E.F."/>
            <person name="Koerich L.B."/>
            <person name="Kristiansen K."/>
            <person name="Kudrna D."/>
            <person name="Kulathinal R.J."/>
            <person name="Kumar S."/>
            <person name="Kwok R."/>
            <person name="Lander E."/>
            <person name="Langley C.H."/>
            <person name="Lapoint R."/>
            <person name="Lazzaro B.P."/>
            <person name="Lee S.J."/>
            <person name="Levesque L."/>
            <person name="Li R."/>
            <person name="Lin C.F."/>
            <person name="Lin M.F."/>
            <person name="Lindblad-Toh K."/>
            <person name="Llopart A."/>
            <person name="Long M."/>
            <person name="Low L."/>
            <person name="Lozovsky E."/>
            <person name="Lu J."/>
            <person name="Luo M."/>
            <person name="Machado C.A."/>
            <person name="Makalowski W."/>
            <person name="Marzo M."/>
            <person name="Matsuda M."/>
            <person name="Matzkin L."/>
            <person name="McAllister B."/>
            <person name="McBride C.S."/>
            <person name="McKernan B."/>
            <person name="McKernan K."/>
            <person name="Mendez-Lago M."/>
            <person name="Minx P."/>
            <person name="Mollenhauer M.U."/>
            <person name="Montooth K."/>
            <person name="Mount S.M."/>
            <person name="Mu X."/>
            <person name="Myers E."/>
            <person name="Negre B."/>
            <person name="Newfeld S."/>
            <person name="Nielsen R."/>
            <person name="Noor M.A."/>
            <person name="O'Grady P."/>
            <person name="Pachter L."/>
            <person name="Papaceit M."/>
            <person name="Parisi M.J."/>
            <person name="Parisi M."/>
            <person name="Parts L."/>
            <person name="Pedersen J.S."/>
            <person name="Pesole G."/>
            <person name="Phillippy A.M."/>
            <person name="Ponting C.P."/>
            <person name="Pop M."/>
            <person name="Porcelli D."/>
            <person name="Powell J.R."/>
            <person name="Prohaska S."/>
            <person name="Pruitt K."/>
            <person name="Puig M."/>
            <person name="Quesneville H."/>
            <person name="Ram K.R."/>
            <person name="Rand D."/>
            <person name="Rasmussen M.D."/>
            <person name="Reed L.K."/>
            <person name="Reenan R."/>
            <person name="Reily A."/>
            <person name="Remington K.A."/>
            <person name="Rieger T.T."/>
            <person name="Ritchie M.G."/>
            <person name="Robin C."/>
            <person name="Rogers Y.H."/>
            <person name="Rohde C."/>
            <person name="Rozas J."/>
            <person name="Rubenfield M.J."/>
            <person name="Ruiz A."/>
            <person name="Russo S."/>
            <person name="Salzberg S.L."/>
            <person name="Sanchez-Gracia A."/>
            <person name="Saranga D.J."/>
            <person name="Sato H."/>
            <person name="Schaeffer S.W."/>
            <person name="Schatz M.C."/>
            <person name="Schlenke T."/>
            <person name="Schwartz R."/>
            <person name="Segarra C."/>
            <person name="Singh R.S."/>
            <person name="Sirot L."/>
            <person name="Sirota M."/>
            <person name="Sisneros N.B."/>
            <person name="Smith C.D."/>
            <person name="Smith T.F."/>
            <person name="Spieth J."/>
            <person name="Stage D.E."/>
            <person name="Stark A."/>
            <person name="Stephan W."/>
            <person name="Strausberg R.L."/>
            <person name="Strempel S."/>
            <person name="Sturgill D."/>
            <person name="Sutton G."/>
            <person name="Sutton G.G."/>
            <person name="Tao W."/>
            <person name="Teichmann S."/>
            <person name="Tobari Y.N."/>
            <person name="Tomimura Y."/>
            <person name="Tsolas J.M."/>
            <person name="Valente V.L."/>
            <person name="Venter E."/>
            <person name="Venter J.C."/>
            <person name="Vicario S."/>
            <person name="Vieira F.G."/>
            <person name="Vilella A.J."/>
            <person name="Villasante A."/>
            <person name="Walenz B."/>
            <person name="Wang J."/>
            <person name="Wasserman M."/>
            <person name="Watts T."/>
            <person name="Wilson D."/>
            <person name="Wilson R.K."/>
            <person name="Wing R.A."/>
            <person name="Wolfner M.F."/>
            <person name="Wong A."/>
            <person name="Wong G.K."/>
            <person name="Wu C.I."/>
            <person name="Wu G."/>
            <person name="Yamamoto D."/>
            <person name="Yang H.P."/>
            <person name="Yang S.P."/>
            <person name="Yorke J.A."/>
            <person name="Yoshida K."/>
            <person name="Zdobnov E."/>
            <person name="Zhang P."/>
            <person name="Zhang Y."/>
            <person name="Zimin A.V."/>
            <person name="Baldwin J."/>
            <person name="Abdouelleil A."/>
            <person name="Abdulkadir J."/>
            <person name="Abebe A."/>
            <person name="Abera B."/>
            <person name="Abreu J."/>
            <person name="Acer S.C."/>
            <person name="Aftuck L."/>
            <person name="Alexander A."/>
            <person name="An P."/>
            <person name="Anderson E."/>
            <person name="Anderson S."/>
            <person name="Arachi H."/>
            <person name="Azer M."/>
            <person name="Bachantsang P."/>
            <person name="Barry A."/>
            <person name="Bayul T."/>
            <person name="Berlin A."/>
            <person name="Bessette D."/>
            <person name="Bloom T."/>
            <person name="Blye J."/>
            <person name="Boguslavskiy L."/>
            <person name="Bonnet C."/>
            <person name="Boukhgalter B."/>
            <person name="Bourzgui I."/>
            <person name="Brown A."/>
            <person name="Cahill P."/>
            <person name="Channer S."/>
            <person name="Cheshatsang Y."/>
            <person name="Chuda L."/>
            <person name="Citroen M."/>
            <person name="Collymore A."/>
            <person name="Cooke P."/>
            <person name="Costello M."/>
            <person name="D'Aco K."/>
            <person name="Daza R."/>
            <person name="De Haan G."/>
            <person name="DeGray S."/>
            <person name="DeMaso C."/>
            <person name="Dhargay N."/>
            <person name="Dooley K."/>
            <person name="Dooley E."/>
            <person name="Doricent M."/>
            <person name="Dorje P."/>
            <person name="Dorjee K."/>
            <person name="Dupes A."/>
            <person name="Elong R."/>
            <person name="Falk J."/>
            <person name="Farina A."/>
            <person name="Faro S."/>
            <person name="Ferguson D."/>
            <person name="Fisher S."/>
            <person name="Foley C.D."/>
            <person name="Franke A."/>
            <person name="Friedrich D."/>
            <person name="Gadbois L."/>
            <person name="Gearin G."/>
            <person name="Gearin C.R."/>
            <person name="Giannoukos G."/>
            <person name="Goode T."/>
            <person name="Graham J."/>
            <person name="Grandbois E."/>
            <person name="Grewal S."/>
            <person name="Gyaltsen K."/>
            <person name="Hafez N."/>
            <person name="Hagos B."/>
            <person name="Hall J."/>
            <person name="Henson C."/>
            <person name="Hollinger A."/>
            <person name="Honan T."/>
            <person name="Huard M.D."/>
            <person name="Hughes L."/>
            <person name="Hurhula B."/>
            <person name="Husby M.E."/>
            <person name="Kamat A."/>
            <person name="Kanga B."/>
            <person name="Kashin S."/>
            <person name="Khazanovich D."/>
            <person name="Kisner P."/>
            <person name="Lance K."/>
            <person name="Lara M."/>
            <person name="Lee W."/>
            <person name="Lennon N."/>
            <person name="Letendre F."/>
            <person name="LeVine R."/>
            <person name="Lipovsky A."/>
            <person name="Liu X."/>
            <person name="Liu J."/>
            <person name="Liu S."/>
            <person name="Lokyitsang T."/>
            <person name="Lokyitsang Y."/>
            <person name="Lubonja R."/>
            <person name="Lui A."/>
            <person name="MacDonald P."/>
            <person name="Magnisalis V."/>
            <person name="Maru K."/>
            <person name="Matthews C."/>
            <person name="McCusker W."/>
            <person name="McDonough S."/>
            <person name="Mehta T."/>
            <person name="Meldrim J."/>
            <person name="Meneus L."/>
            <person name="Mihai O."/>
            <person name="Mihalev A."/>
            <person name="Mihova T."/>
            <person name="Mittelman R."/>
            <person name="Mlenga V."/>
            <person name="Montmayeur A."/>
            <person name="Mulrain L."/>
            <person name="Navidi A."/>
            <person name="Naylor J."/>
            <person name="Negash T."/>
            <person name="Nguyen T."/>
            <person name="Nguyen N."/>
            <person name="Nicol R."/>
            <person name="Norbu C."/>
            <person name="Norbu N."/>
            <person name="Novod N."/>
            <person name="O'Neill B."/>
            <person name="Osman S."/>
            <person name="Markiewicz E."/>
            <person name="Oyono O.L."/>
            <person name="Patti C."/>
            <person name="Phunkhang P."/>
            <person name="Pierre F."/>
            <person name="Priest M."/>
            <person name="Raghuraman S."/>
            <person name="Rege F."/>
            <person name="Reyes R."/>
            <person name="Rise C."/>
            <person name="Rogov P."/>
            <person name="Ross K."/>
            <person name="Ryan E."/>
            <person name="Settipalli S."/>
            <person name="Shea T."/>
            <person name="Sherpa N."/>
            <person name="Shi L."/>
            <person name="Shih D."/>
            <person name="Sparrow T."/>
            <person name="Spaulding J."/>
            <person name="Stalker J."/>
            <person name="Stange-Thomann N."/>
            <person name="Stavropoulos S."/>
            <person name="Stone C."/>
            <person name="Strader C."/>
            <person name="Tesfaye S."/>
            <person name="Thomson T."/>
            <person name="Thoulutsang Y."/>
            <person name="Thoulutsang D."/>
            <person name="Topham K."/>
            <person name="Topping I."/>
            <person name="Tsamla T."/>
            <person name="Vassiliev H."/>
            <person name="Vo A."/>
            <person name="Wangchuk T."/>
            <person name="Wangdi T."/>
            <person name="Weiand M."/>
            <person name="Wilkinson J."/>
            <person name="Wilson A."/>
            <person name="Yadav S."/>
            <person name="Young G."/>
            <person name="Yu Q."/>
            <person name="Zembek L."/>
            <person name="Zhong D."/>
            <person name="Zimmer A."/>
            <person name="Zwirko Z."/>
            <person name="Jaffe D.B."/>
            <person name="Alvarez P."/>
            <person name="Brockman W."/>
            <person name="Butler J."/>
            <person name="Chin C."/>
            <person name="Gnerre S."/>
            <person name="Grabherr M."/>
            <person name="Kleber M."/>
            <person name="Mauceli E."/>
            <person name="MacCallum I."/>
        </authorList>
    </citation>
    <scope>NUCLEOTIDE SEQUENCE [LARGE SCALE GENOMIC DNA]</scope>
    <source>
        <strain evidence="6">Tucson 15010-1051.87</strain>
    </source>
</reference>
<protein>
    <submittedName>
        <fullName evidence="5">Uncharacterized protein, isoform F</fullName>
    </submittedName>
</protein>
<evidence type="ECO:0000256" key="3">
    <source>
        <dbReference type="SAM" id="MobiDB-lite"/>
    </source>
</evidence>
<dbReference type="AlphaFoldDB" id="A0A0Q9VZN2"/>
<evidence type="ECO:0000313" key="6">
    <source>
        <dbReference type="Proteomes" id="UP000008792"/>
    </source>
</evidence>
<dbReference type="Proteomes" id="UP000008792">
    <property type="component" value="Unassembled WGS sequence"/>
</dbReference>
<dbReference type="InterPro" id="IPR001611">
    <property type="entry name" value="Leu-rich_rpt"/>
</dbReference>
<gene>
    <name evidence="5" type="primary">Dvir\GJ14282</name>
    <name evidence="5" type="ORF">Dvir_GJ14282</name>
</gene>
<evidence type="ECO:0000256" key="1">
    <source>
        <dbReference type="ARBA" id="ARBA00022614"/>
    </source>
</evidence>
<dbReference type="InterPro" id="IPR032675">
    <property type="entry name" value="LRR_dom_sf"/>
</dbReference>
<dbReference type="SUPFAM" id="SSF52047">
    <property type="entry name" value="RNI-like"/>
    <property type="match status" value="1"/>
</dbReference>
<evidence type="ECO:0000259" key="4">
    <source>
        <dbReference type="Pfam" id="PF23598"/>
    </source>
</evidence>
<dbReference type="SMART" id="SM00369">
    <property type="entry name" value="LRR_TYP"/>
    <property type="match status" value="14"/>
</dbReference>
<dbReference type="SUPFAM" id="SSF52058">
    <property type="entry name" value="L domain-like"/>
    <property type="match status" value="1"/>
</dbReference>
<keyword evidence="6" id="KW-1185">Reference proteome</keyword>
<dbReference type="InterPro" id="IPR050216">
    <property type="entry name" value="LRR_domain-containing"/>
</dbReference>
<dbReference type="PANTHER" id="PTHR48051">
    <property type="match status" value="1"/>
</dbReference>
<dbReference type="EMBL" id="CH940656">
    <property type="protein sequence ID" value="KRF78316.1"/>
    <property type="molecule type" value="Genomic_DNA"/>
</dbReference>
<dbReference type="Pfam" id="PF23598">
    <property type="entry name" value="LRR_14"/>
    <property type="match status" value="1"/>
</dbReference>
<feature type="region of interest" description="Disordered" evidence="3">
    <location>
        <begin position="64"/>
        <end position="86"/>
    </location>
</feature>
<dbReference type="InterPro" id="IPR055414">
    <property type="entry name" value="LRR_R13L4/SHOC2-like"/>
</dbReference>
<dbReference type="PANTHER" id="PTHR48051:SF1">
    <property type="entry name" value="RAS SUPPRESSOR PROTEIN 1"/>
    <property type="match status" value="1"/>
</dbReference>
<keyword evidence="2" id="KW-0677">Repeat</keyword>
<dbReference type="GO" id="GO:0005737">
    <property type="term" value="C:cytoplasm"/>
    <property type="evidence" value="ECO:0007669"/>
    <property type="project" value="TreeGrafter"/>
</dbReference>
<dbReference type="Gene3D" id="3.80.10.10">
    <property type="entry name" value="Ribonuclease Inhibitor"/>
    <property type="match status" value="3"/>
</dbReference>